<dbReference type="EMBL" id="JAMQKC010000003">
    <property type="protein sequence ID" value="MDC3416454.1"/>
    <property type="molecule type" value="Genomic_DNA"/>
</dbReference>
<evidence type="ECO:0000256" key="11">
    <source>
        <dbReference type="ARBA" id="ARBA00023004"/>
    </source>
</evidence>
<evidence type="ECO:0000256" key="15">
    <source>
        <dbReference type="HAMAP-Rule" id="MF_01211"/>
    </source>
</evidence>
<feature type="binding site" evidence="15 17">
    <location>
        <position position="221"/>
    </location>
    <ligand>
        <name>[2Fe-2S] cluster</name>
        <dbReference type="ChEBI" id="CHEBI:190135"/>
    </ligand>
</feature>
<keyword evidence="12 15" id="KW-0411">Iron-sulfur</keyword>
<dbReference type="Proteomes" id="UP001145069">
    <property type="component" value="Unassembled WGS sequence"/>
</dbReference>
<feature type="domain" description="FAD-binding FR-type" evidence="18">
    <location>
        <begin position="2"/>
        <end position="102"/>
    </location>
</feature>
<comment type="similarity">
    <text evidence="2 15">Belongs to the PyrK family.</text>
</comment>
<accession>A0A9X4AEE4</accession>
<evidence type="ECO:0000256" key="3">
    <source>
        <dbReference type="ARBA" id="ARBA00011669"/>
    </source>
</evidence>
<dbReference type="Gene3D" id="2.40.30.10">
    <property type="entry name" value="Translation factors"/>
    <property type="match status" value="1"/>
</dbReference>
<dbReference type="InterPro" id="IPR012165">
    <property type="entry name" value="Cyt_c3_hydrogenase_gsu"/>
</dbReference>
<dbReference type="Gene3D" id="3.40.50.80">
    <property type="entry name" value="Nucleotide-binding domain of ferredoxin-NADP reductase (FNR) module"/>
    <property type="match status" value="1"/>
</dbReference>
<dbReference type="PROSITE" id="PS51384">
    <property type="entry name" value="FAD_FR"/>
    <property type="match status" value="1"/>
</dbReference>
<dbReference type="NCBIfam" id="NF000799">
    <property type="entry name" value="PRK00054.1-4"/>
    <property type="match status" value="1"/>
</dbReference>
<feature type="binding site" evidence="15 17">
    <location>
        <position position="244"/>
    </location>
    <ligand>
        <name>[2Fe-2S] cluster</name>
        <dbReference type="ChEBI" id="CHEBI:190135"/>
    </ligand>
</feature>
<comment type="cofactor">
    <cofactor evidence="15 16">
        <name>FAD</name>
        <dbReference type="ChEBI" id="CHEBI:57692"/>
    </cofactor>
    <text evidence="15 16">Binds 1 FAD per subunit.</text>
</comment>
<dbReference type="InterPro" id="IPR023455">
    <property type="entry name" value="Dihydroorotate_DHASE_ETsu"/>
</dbReference>
<dbReference type="InterPro" id="IPR017927">
    <property type="entry name" value="FAD-bd_FR_type"/>
</dbReference>
<dbReference type="GO" id="GO:0046872">
    <property type="term" value="F:metal ion binding"/>
    <property type="evidence" value="ECO:0007669"/>
    <property type="project" value="UniProtKB-KW"/>
</dbReference>
<keyword evidence="4 15" id="KW-0813">Transport</keyword>
<keyword evidence="9 15" id="KW-0665">Pyrimidine biosynthesis</keyword>
<evidence type="ECO:0000256" key="4">
    <source>
        <dbReference type="ARBA" id="ARBA00022448"/>
    </source>
</evidence>
<name>A0A9X4AEE4_9BACI</name>
<dbReference type="GO" id="GO:0044205">
    <property type="term" value="P:'de novo' UMP biosynthetic process"/>
    <property type="evidence" value="ECO:0007669"/>
    <property type="project" value="UniProtKB-UniRule"/>
</dbReference>
<dbReference type="InterPro" id="IPR017938">
    <property type="entry name" value="Riboflavin_synthase-like_b-brl"/>
</dbReference>
<dbReference type="GO" id="GO:0051537">
    <property type="term" value="F:2 iron, 2 sulfur cluster binding"/>
    <property type="evidence" value="ECO:0007669"/>
    <property type="project" value="UniProtKB-KW"/>
</dbReference>
<keyword evidence="10 15" id="KW-0249">Electron transport</keyword>
<keyword evidence="7 15" id="KW-0479">Metal-binding</keyword>
<feature type="binding site" evidence="15 16">
    <location>
        <begin position="77"/>
        <end position="78"/>
    </location>
    <ligand>
        <name>FAD</name>
        <dbReference type="ChEBI" id="CHEBI:57692"/>
    </ligand>
</feature>
<keyword evidence="8 15" id="KW-0274">FAD</keyword>
<dbReference type="NCBIfam" id="NF000797">
    <property type="entry name" value="PRK00054.1-2"/>
    <property type="match status" value="1"/>
</dbReference>
<proteinExistence type="inferred from homology"/>
<evidence type="ECO:0000256" key="16">
    <source>
        <dbReference type="PIRSR" id="PIRSR006816-1"/>
    </source>
</evidence>
<reference evidence="19" key="1">
    <citation type="submission" date="2022-06" db="EMBL/GenBank/DDBJ databases">
        <title>Aquibacillus sp. a new bacterium isolated from soil saline samples.</title>
        <authorList>
            <person name="Galisteo C."/>
            <person name="De La Haba R."/>
            <person name="Sanchez-Porro C."/>
            <person name="Ventosa A."/>
        </authorList>
    </citation>
    <scope>NUCLEOTIDE SEQUENCE</scope>
    <source>
        <strain evidence="19">3ASR75-54</strain>
    </source>
</reference>
<evidence type="ECO:0000313" key="20">
    <source>
        <dbReference type="Proteomes" id="UP001145069"/>
    </source>
</evidence>
<evidence type="ECO:0000256" key="5">
    <source>
        <dbReference type="ARBA" id="ARBA00022630"/>
    </source>
</evidence>
<protein>
    <recommendedName>
        <fullName evidence="13 15">Dihydroorotate dehydrogenase B (NAD(+)), electron transfer subunit</fullName>
    </recommendedName>
    <alternativeName>
        <fullName evidence="14 15">Dihydroorotate oxidase B, electron transfer subunit</fullName>
    </alternativeName>
</protein>
<dbReference type="SUPFAM" id="SSF63380">
    <property type="entry name" value="Riboflavin synthase domain-like"/>
    <property type="match status" value="1"/>
</dbReference>
<organism evidence="19 20">
    <name type="scientific">Aquibacillus salsiterrae</name>
    <dbReference type="NCBI Taxonomy" id="2950439"/>
    <lineage>
        <taxon>Bacteria</taxon>
        <taxon>Bacillati</taxon>
        <taxon>Bacillota</taxon>
        <taxon>Bacilli</taxon>
        <taxon>Bacillales</taxon>
        <taxon>Bacillaceae</taxon>
        <taxon>Aquibacillus</taxon>
    </lineage>
</organism>
<dbReference type="GO" id="GO:0009055">
    <property type="term" value="F:electron transfer activity"/>
    <property type="evidence" value="ECO:0007669"/>
    <property type="project" value="UniProtKB-UniRule"/>
</dbReference>
<feature type="binding site" evidence="15 17">
    <location>
        <position position="229"/>
    </location>
    <ligand>
        <name>[2Fe-2S] cluster</name>
        <dbReference type="ChEBI" id="CHEBI:190135"/>
    </ligand>
</feature>
<evidence type="ECO:0000256" key="7">
    <source>
        <dbReference type="ARBA" id="ARBA00022723"/>
    </source>
</evidence>
<dbReference type="Pfam" id="PF10418">
    <property type="entry name" value="DHODB_Fe-S_bind"/>
    <property type="match status" value="1"/>
</dbReference>
<dbReference type="PANTHER" id="PTHR43513">
    <property type="entry name" value="DIHYDROOROTATE DEHYDROGENASE B (NAD(+)), ELECTRON TRANSFER SUBUNIT"/>
    <property type="match status" value="1"/>
</dbReference>
<keyword evidence="11 15" id="KW-0408">Iron</keyword>
<feature type="binding site" evidence="15 16">
    <location>
        <begin position="53"/>
        <end position="56"/>
    </location>
    <ligand>
        <name>FAD</name>
        <dbReference type="ChEBI" id="CHEBI:57692"/>
    </ligand>
</feature>
<dbReference type="FunFam" id="2.10.240.10:FF:000001">
    <property type="entry name" value="Dihydroorotate dehydrogenase B (NAD(+)), electron transfer subunit"/>
    <property type="match status" value="1"/>
</dbReference>
<dbReference type="PANTHER" id="PTHR43513:SF3">
    <property type="entry name" value="DIHYDROOROTATE DEHYDROGENASE B (NAD(+)), ELECTRON TRANSFER SUBUNIT-RELATED"/>
    <property type="match status" value="1"/>
</dbReference>
<comment type="pathway">
    <text evidence="1 15">Pyrimidine metabolism; UMP biosynthesis via de novo pathway; orotate from (S)-dihydroorotate (NAD(+) route): step 1/1.</text>
</comment>
<evidence type="ECO:0000256" key="12">
    <source>
        <dbReference type="ARBA" id="ARBA00023014"/>
    </source>
</evidence>
<comment type="cofactor">
    <cofactor evidence="15">
        <name>[2Fe-2S] cluster</name>
        <dbReference type="ChEBI" id="CHEBI:190135"/>
    </cofactor>
    <text evidence="15">Binds 1 [2Fe-2S] cluster per subunit.</text>
</comment>
<evidence type="ECO:0000256" key="17">
    <source>
        <dbReference type="PIRSR" id="PIRSR006816-2"/>
    </source>
</evidence>
<evidence type="ECO:0000256" key="2">
    <source>
        <dbReference type="ARBA" id="ARBA00006422"/>
    </source>
</evidence>
<comment type="caution">
    <text evidence="15">Lacks conserved residue(s) required for the propagation of feature annotation.</text>
</comment>
<dbReference type="AlphaFoldDB" id="A0A9X4AEE4"/>
<dbReference type="CDD" id="cd06218">
    <property type="entry name" value="DHOD_e_trans"/>
    <property type="match status" value="1"/>
</dbReference>
<evidence type="ECO:0000256" key="13">
    <source>
        <dbReference type="ARBA" id="ARBA00069792"/>
    </source>
</evidence>
<keyword evidence="5 15" id="KW-0285">Flavoprotein</keyword>
<evidence type="ECO:0000256" key="10">
    <source>
        <dbReference type="ARBA" id="ARBA00022982"/>
    </source>
</evidence>
<evidence type="ECO:0000256" key="14">
    <source>
        <dbReference type="ARBA" id="ARBA00082223"/>
    </source>
</evidence>
<comment type="function">
    <text evidence="15">Responsible for channeling the electrons from the oxidation of dihydroorotate from the FMN redox center in the PyrD type B subunit to the ultimate electron acceptor NAD(+).</text>
</comment>
<evidence type="ECO:0000259" key="18">
    <source>
        <dbReference type="PROSITE" id="PS51384"/>
    </source>
</evidence>
<evidence type="ECO:0000313" key="19">
    <source>
        <dbReference type="EMBL" id="MDC3416454.1"/>
    </source>
</evidence>
<dbReference type="Gene3D" id="2.10.240.10">
    <property type="entry name" value="Dihydroorotate dehydrogenase, electron transfer subunit"/>
    <property type="match status" value="1"/>
</dbReference>
<dbReference type="InterPro" id="IPR050353">
    <property type="entry name" value="PyrK_electron_transfer"/>
</dbReference>
<evidence type="ECO:0000256" key="9">
    <source>
        <dbReference type="ARBA" id="ARBA00022975"/>
    </source>
</evidence>
<evidence type="ECO:0000256" key="8">
    <source>
        <dbReference type="ARBA" id="ARBA00022827"/>
    </source>
</evidence>
<comment type="subunit">
    <text evidence="3 15">Heterotetramer of 2 PyrK and 2 PyrD type B subunits.</text>
</comment>
<keyword evidence="6 15" id="KW-0001">2Fe-2S</keyword>
<comment type="caution">
    <text evidence="19">The sequence shown here is derived from an EMBL/GenBank/DDBJ whole genome shotgun (WGS) entry which is preliminary data.</text>
</comment>
<keyword evidence="20" id="KW-1185">Reference proteome</keyword>
<dbReference type="GO" id="GO:0050660">
    <property type="term" value="F:flavin adenine dinucleotide binding"/>
    <property type="evidence" value="ECO:0007669"/>
    <property type="project" value="InterPro"/>
</dbReference>
<dbReference type="InterPro" id="IPR037117">
    <property type="entry name" value="Dihydroorotate_DH_ele_sf"/>
</dbReference>
<dbReference type="InterPro" id="IPR039261">
    <property type="entry name" value="FNR_nucleotide-bd"/>
</dbReference>
<gene>
    <name evidence="15" type="primary">pyrK</name>
    <name evidence="19" type="ORF">NC799_05945</name>
</gene>
<comment type="cofactor">
    <cofactor evidence="17">
        <name>[2Fe-2S] cluster</name>
        <dbReference type="ChEBI" id="CHEBI:190135"/>
    </cofactor>
    <text evidence="17">Binds 1 [2Fe-2S] cluster per subunit.</text>
</comment>
<dbReference type="GO" id="GO:0016491">
    <property type="term" value="F:oxidoreductase activity"/>
    <property type="evidence" value="ECO:0007669"/>
    <property type="project" value="InterPro"/>
</dbReference>
<dbReference type="PIRSF" id="PIRSF006816">
    <property type="entry name" value="Cyc3_hyd_g"/>
    <property type="match status" value="1"/>
</dbReference>
<dbReference type="HAMAP" id="MF_01211">
    <property type="entry name" value="DHODB_Fe_S_bind"/>
    <property type="match status" value="1"/>
</dbReference>
<sequence length="257" mass="28023">MINKLDLTVVTRQSIARDTVELTLHGFKDINQIKPGQFIHINVGSESNHMLRRPISIADVDQTTGTIVIIFKIIGAGTDLLSKVSVGERLDVLIPCGTGYPIDQISVNHALVIGGGIGVPPLYYLAKQLVARGVRVTSIIGFQTKDAVFYESNFAQLGDCYVVTDDGSYGHKGYVTSIIDKYSIDYFDYFFSCGPTGMLRAVSNQLQDHNGFISIEQRMGCGIGACYACVVPTNDDTNGFKKICKDGPVFRANEVVI</sequence>
<feature type="binding site" evidence="15 17">
    <location>
        <position position="226"/>
    </location>
    <ligand>
        <name>[2Fe-2S] cluster</name>
        <dbReference type="ChEBI" id="CHEBI:190135"/>
    </ligand>
</feature>
<dbReference type="SUPFAM" id="SSF52343">
    <property type="entry name" value="Ferredoxin reductase-like, C-terminal NADP-linked domain"/>
    <property type="match status" value="1"/>
</dbReference>
<dbReference type="InterPro" id="IPR019480">
    <property type="entry name" value="Dihydroorotate_DH_Fe-S-bd"/>
</dbReference>
<evidence type="ECO:0000256" key="1">
    <source>
        <dbReference type="ARBA" id="ARBA00004715"/>
    </source>
</evidence>
<evidence type="ECO:0000256" key="6">
    <source>
        <dbReference type="ARBA" id="ARBA00022714"/>
    </source>
</evidence>